<dbReference type="Proteomes" id="UP000708208">
    <property type="component" value="Unassembled WGS sequence"/>
</dbReference>
<sequence>ETLRLYPPAPVMFRSIEKDLQLDEKVTIPNGIQVVISPWVTHRIPEIFPEPEKFDPTRFMPEN</sequence>
<evidence type="ECO:0000256" key="5">
    <source>
        <dbReference type="ARBA" id="ARBA00023002"/>
    </source>
</evidence>
<proteinExistence type="inferred from homology"/>
<keyword evidence="3" id="KW-0349">Heme</keyword>
<dbReference type="Pfam" id="PF00067">
    <property type="entry name" value="p450"/>
    <property type="match status" value="1"/>
</dbReference>
<comment type="similarity">
    <text evidence="2">Belongs to the cytochrome P450 family.</text>
</comment>
<comment type="cofactor">
    <cofactor evidence="1">
        <name>heme</name>
        <dbReference type="ChEBI" id="CHEBI:30413"/>
    </cofactor>
</comment>
<evidence type="ECO:0000256" key="7">
    <source>
        <dbReference type="ARBA" id="ARBA00023033"/>
    </source>
</evidence>
<feature type="non-terminal residue" evidence="8">
    <location>
        <position position="63"/>
    </location>
</feature>
<name>A0A8J2NSI1_9HEXA</name>
<dbReference type="GO" id="GO:0004497">
    <property type="term" value="F:monooxygenase activity"/>
    <property type="evidence" value="ECO:0007669"/>
    <property type="project" value="UniProtKB-KW"/>
</dbReference>
<dbReference type="OrthoDB" id="1470350at2759"/>
<dbReference type="PANTHER" id="PTHR24291">
    <property type="entry name" value="CYTOCHROME P450 FAMILY 4"/>
    <property type="match status" value="1"/>
</dbReference>
<protein>
    <recommendedName>
        <fullName evidence="10">Cytochrome P450</fullName>
    </recommendedName>
</protein>
<evidence type="ECO:0000256" key="2">
    <source>
        <dbReference type="ARBA" id="ARBA00010617"/>
    </source>
</evidence>
<dbReference type="PANTHER" id="PTHR24291:SF50">
    <property type="entry name" value="BIFUNCTIONAL ALBAFLAVENONE MONOOXYGENASE_TERPENE SYNTHASE"/>
    <property type="match status" value="1"/>
</dbReference>
<evidence type="ECO:0000256" key="3">
    <source>
        <dbReference type="ARBA" id="ARBA00022617"/>
    </source>
</evidence>
<keyword evidence="5" id="KW-0560">Oxidoreductase</keyword>
<organism evidence="8 9">
    <name type="scientific">Allacma fusca</name>
    <dbReference type="NCBI Taxonomy" id="39272"/>
    <lineage>
        <taxon>Eukaryota</taxon>
        <taxon>Metazoa</taxon>
        <taxon>Ecdysozoa</taxon>
        <taxon>Arthropoda</taxon>
        <taxon>Hexapoda</taxon>
        <taxon>Collembola</taxon>
        <taxon>Symphypleona</taxon>
        <taxon>Sminthuridae</taxon>
        <taxon>Allacma</taxon>
    </lineage>
</organism>
<dbReference type="GO" id="GO:0005506">
    <property type="term" value="F:iron ion binding"/>
    <property type="evidence" value="ECO:0007669"/>
    <property type="project" value="InterPro"/>
</dbReference>
<keyword evidence="6" id="KW-0408">Iron</keyword>
<evidence type="ECO:0000256" key="1">
    <source>
        <dbReference type="ARBA" id="ARBA00001971"/>
    </source>
</evidence>
<accession>A0A8J2NSI1</accession>
<keyword evidence="4" id="KW-0479">Metal-binding</keyword>
<keyword evidence="9" id="KW-1185">Reference proteome</keyword>
<comment type="caution">
    <text evidence="8">The sequence shown here is derived from an EMBL/GenBank/DDBJ whole genome shotgun (WGS) entry which is preliminary data.</text>
</comment>
<evidence type="ECO:0000256" key="4">
    <source>
        <dbReference type="ARBA" id="ARBA00022723"/>
    </source>
</evidence>
<reference evidence="8" key="1">
    <citation type="submission" date="2021-06" db="EMBL/GenBank/DDBJ databases">
        <authorList>
            <person name="Hodson N. C."/>
            <person name="Mongue J. A."/>
            <person name="Jaron S. K."/>
        </authorList>
    </citation>
    <scope>NUCLEOTIDE SEQUENCE</scope>
</reference>
<feature type="non-terminal residue" evidence="8">
    <location>
        <position position="1"/>
    </location>
</feature>
<dbReference type="InterPro" id="IPR001128">
    <property type="entry name" value="Cyt_P450"/>
</dbReference>
<dbReference type="GO" id="GO:0020037">
    <property type="term" value="F:heme binding"/>
    <property type="evidence" value="ECO:0007669"/>
    <property type="project" value="InterPro"/>
</dbReference>
<dbReference type="AlphaFoldDB" id="A0A8J2NSI1"/>
<gene>
    <name evidence="8" type="ORF">AFUS01_LOCUS6425</name>
</gene>
<evidence type="ECO:0000313" key="8">
    <source>
        <dbReference type="EMBL" id="CAG7716942.1"/>
    </source>
</evidence>
<evidence type="ECO:0000313" key="9">
    <source>
        <dbReference type="Proteomes" id="UP000708208"/>
    </source>
</evidence>
<keyword evidence="7" id="KW-0503">Monooxygenase</keyword>
<dbReference type="EMBL" id="CAJVCH010042276">
    <property type="protein sequence ID" value="CAG7716942.1"/>
    <property type="molecule type" value="Genomic_DNA"/>
</dbReference>
<dbReference type="GO" id="GO:0016705">
    <property type="term" value="F:oxidoreductase activity, acting on paired donors, with incorporation or reduction of molecular oxygen"/>
    <property type="evidence" value="ECO:0007669"/>
    <property type="project" value="InterPro"/>
</dbReference>
<dbReference type="InterPro" id="IPR050196">
    <property type="entry name" value="Cytochrome_P450_Monoox"/>
</dbReference>
<evidence type="ECO:0008006" key="10">
    <source>
        <dbReference type="Google" id="ProtNLM"/>
    </source>
</evidence>
<evidence type="ECO:0000256" key="6">
    <source>
        <dbReference type="ARBA" id="ARBA00023004"/>
    </source>
</evidence>